<proteinExistence type="predicted"/>
<organism evidence="1 2">
    <name type="scientific">Smittium mucronatum</name>
    <dbReference type="NCBI Taxonomy" id="133383"/>
    <lineage>
        <taxon>Eukaryota</taxon>
        <taxon>Fungi</taxon>
        <taxon>Fungi incertae sedis</taxon>
        <taxon>Zoopagomycota</taxon>
        <taxon>Kickxellomycotina</taxon>
        <taxon>Harpellomycetes</taxon>
        <taxon>Harpellales</taxon>
        <taxon>Legeriomycetaceae</taxon>
        <taxon>Smittium</taxon>
    </lineage>
</organism>
<evidence type="ECO:0000313" key="2">
    <source>
        <dbReference type="Proteomes" id="UP000187455"/>
    </source>
</evidence>
<dbReference type="OrthoDB" id="10416284at2759"/>
<evidence type="ECO:0000313" key="1">
    <source>
        <dbReference type="EMBL" id="OLY78895.1"/>
    </source>
</evidence>
<accession>A0A1R0GPS7</accession>
<comment type="caution">
    <text evidence="1">The sequence shown here is derived from an EMBL/GenBank/DDBJ whole genome shotgun (WGS) entry which is preliminary data.</text>
</comment>
<name>A0A1R0GPS7_9FUNG</name>
<sequence length="118" mass="13474">MKSHVQGLQAKFSREQVHTSYDMDVDLIGAPIQKKRNNQFSQVAADKKDYALASANYAKLKTEKDQLQQLTTAESRFSQLAAEKKPLIKRIKKKNADIYALKDQLDTEVKARSDLYMP</sequence>
<protein>
    <submittedName>
        <fullName evidence="1">Uncharacterized protein</fullName>
    </submittedName>
</protein>
<dbReference type="EMBL" id="LSSL01005349">
    <property type="protein sequence ID" value="OLY78895.1"/>
    <property type="molecule type" value="Genomic_DNA"/>
</dbReference>
<dbReference type="Proteomes" id="UP000187455">
    <property type="component" value="Unassembled WGS sequence"/>
</dbReference>
<keyword evidence="2" id="KW-1185">Reference proteome</keyword>
<gene>
    <name evidence="1" type="ORF">AYI68_g7046</name>
</gene>
<reference evidence="1 2" key="1">
    <citation type="journal article" date="2016" name="Mol. Biol. Evol.">
        <title>Genome-Wide Survey of Gut Fungi (Harpellales) Reveals the First Horizontally Transferred Ubiquitin Gene from a Mosquito Host.</title>
        <authorList>
            <person name="Wang Y."/>
            <person name="White M.M."/>
            <person name="Kvist S."/>
            <person name="Moncalvo J.M."/>
        </authorList>
    </citation>
    <scope>NUCLEOTIDE SEQUENCE [LARGE SCALE GENOMIC DNA]</scope>
    <source>
        <strain evidence="1 2">ALG-7-W6</strain>
    </source>
</reference>
<dbReference type="AlphaFoldDB" id="A0A1R0GPS7"/>